<comment type="caution">
    <text evidence="1">The sequence shown here is derived from an EMBL/GenBank/DDBJ whole genome shotgun (WGS) entry which is preliminary data.</text>
</comment>
<dbReference type="AlphaFoldDB" id="A0A9N9PE81"/>
<dbReference type="Proteomes" id="UP000789396">
    <property type="component" value="Unassembled WGS sequence"/>
</dbReference>
<sequence length="150" mass="17581">KWYPNYIHSIEESDMQKRLKFIKVMVGNKAIKDYNPLMIANIIRKEVSKLCEDSGIEYLKIKKVTNIKQKLVGLINSHLVRDADLKSDILITIEFLVKNNYQTESFQKQESLEWIIQKKFAPQWSSWYMLFDQSNVESNGVALTFLGLYA</sequence>
<evidence type="ECO:0000313" key="2">
    <source>
        <dbReference type="Proteomes" id="UP000789396"/>
    </source>
</evidence>
<keyword evidence="2" id="KW-1185">Reference proteome</keyword>
<proteinExistence type="predicted"/>
<feature type="non-terminal residue" evidence="1">
    <location>
        <position position="1"/>
    </location>
</feature>
<organism evidence="1 2">
    <name type="scientific">Racocetra fulgida</name>
    <dbReference type="NCBI Taxonomy" id="60492"/>
    <lineage>
        <taxon>Eukaryota</taxon>
        <taxon>Fungi</taxon>
        <taxon>Fungi incertae sedis</taxon>
        <taxon>Mucoromycota</taxon>
        <taxon>Glomeromycotina</taxon>
        <taxon>Glomeromycetes</taxon>
        <taxon>Diversisporales</taxon>
        <taxon>Gigasporaceae</taxon>
        <taxon>Racocetra</taxon>
    </lineage>
</organism>
<name>A0A9N9PE81_9GLOM</name>
<evidence type="ECO:0000313" key="1">
    <source>
        <dbReference type="EMBL" id="CAG8811919.1"/>
    </source>
</evidence>
<dbReference type="EMBL" id="CAJVPZ010086128">
    <property type="protein sequence ID" value="CAG8811919.1"/>
    <property type="molecule type" value="Genomic_DNA"/>
</dbReference>
<protein>
    <submittedName>
        <fullName evidence="1">18761_t:CDS:1</fullName>
    </submittedName>
</protein>
<accession>A0A9N9PE81</accession>
<dbReference type="OrthoDB" id="2434100at2759"/>
<gene>
    <name evidence="1" type="ORF">RFULGI_LOCUS18854</name>
</gene>
<reference evidence="1" key="1">
    <citation type="submission" date="2021-06" db="EMBL/GenBank/DDBJ databases">
        <authorList>
            <person name="Kallberg Y."/>
            <person name="Tangrot J."/>
            <person name="Rosling A."/>
        </authorList>
    </citation>
    <scope>NUCLEOTIDE SEQUENCE</scope>
    <source>
        <strain evidence="1">IN212</strain>
    </source>
</reference>
<feature type="non-terminal residue" evidence="1">
    <location>
        <position position="150"/>
    </location>
</feature>